<dbReference type="PANTHER" id="PTHR30337:SF7">
    <property type="entry name" value="PHOSPHOESTERASE"/>
    <property type="match status" value="1"/>
</dbReference>
<dbReference type="InterPro" id="IPR004843">
    <property type="entry name" value="Calcineurin-like_PHP"/>
</dbReference>
<dbReference type="InterPro" id="IPR050535">
    <property type="entry name" value="DNA_Repair-Maintenance_Comp"/>
</dbReference>
<sequence length="415" mass="46532">MTFVHCADLHLDSPFEGMLDEPEIAELLREATFRAWERVVETAQIENADFVLIAGDVYDSSDQSLRAQLKFLEGLERLHEGGIQVFVVHGNHDPLSTWKARLQFPPNTHRFTDQAVSRADVVREGEVLAHVFGYSFPTRDVTANVARSFRRESDEVFSIGLLHTNVGGNATHANYAPCSISDLVEVDLDYWALGHIHQPQLLRNTHPYIAYSGNTQGRHIREPGPRGCFVVGTDGLNISRHDFAETSTVRWLEETVSIAPFENLDGLLQAIEARSTEIRANADTRPTLVRWVLTGRGALHGVLKQGSTIADLRDNLIDFERSRVDFVWPESIQTESRPLVDLDALREQERFVGEFARCAEEVRKSGGEAIRAVLAAQPEYGKLSDAIEAMPDDDLLECLHQGVWSGLDRLEEREG</sequence>
<evidence type="ECO:0000259" key="2">
    <source>
        <dbReference type="Pfam" id="PF00149"/>
    </source>
</evidence>
<dbReference type="Pfam" id="PF00149">
    <property type="entry name" value="Metallophos"/>
    <property type="match status" value="1"/>
</dbReference>
<dbReference type="Gene3D" id="3.60.21.10">
    <property type="match status" value="1"/>
</dbReference>
<evidence type="ECO:0000256" key="1">
    <source>
        <dbReference type="ARBA" id="ARBA00022801"/>
    </source>
</evidence>
<dbReference type="SUPFAM" id="SSF56300">
    <property type="entry name" value="Metallo-dependent phosphatases"/>
    <property type="match status" value="1"/>
</dbReference>
<dbReference type="InterPro" id="IPR041796">
    <property type="entry name" value="Mre11_N"/>
</dbReference>
<feature type="domain" description="Calcineurin-like phosphoesterase" evidence="2">
    <location>
        <begin position="1"/>
        <end position="199"/>
    </location>
</feature>
<evidence type="ECO:0000313" key="4">
    <source>
        <dbReference type="Proteomes" id="UP000662873"/>
    </source>
</evidence>
<dbReference type="AlphaFoldDB" id="A0A809SF05"/>
<accession>A0A809SF05</accession>
<dbReference type="CDD" id="cd00840">
    <property type="entry name" value="MPP_Mre11_N"/>
    <property type="match status" value="1"/>
</dbReference>
<reference evidence="3" key="1">
    <citation type="journal article" name="DNA Res.">
        <title>The physiological potential of anammox bacteria as revealed by their core genome structure.</title>
        <authorList>
            <person name="Okubo T."/>
            <person name="Toyoda A."/>
            <person name="Fukuhara K."/>
            <person name="Uchiyama I."/>
            <person name="Harigaya Y."/>
            <person name="Kuroiwa M."/>
            <person name="Suzuki T."/>
            <person name="Murakami Y."/>
            <person name="Suwa Y."/>
            <person name="Takami H."/>
        </authorList>
    </citation>
    <scope>NUCLEOTIDE SEQUENCE</scope>
    <source>
        <strain evidence="3">317325-2</strain>
    </source>
</reference>
<dbReference type="GO" id="GO:0016787">
    <property type="term" value="F:hydrolase activity"/>
    <property type="evidence" value="ECO:0007669"/>
    <property type="project" value="UniProtKB-KW"/>
</dbReference>
<protein>
    <submittedName>
        <fullName evidence="3">Phosphoesterase</fullName>
    </submittedName>
</protein>
<dbReference type="InterPro" id="IPR029052">
    <property type="entry name" value="Metallo-depent_PP-like"/>
</dbReference>
<proteinExistence type="predicted"/>
<evidence type="ECO:0000313" key="3">
    <source>
        <dbReference type="EMBL" id="BBO24384.1"/>
    </source>
</evidence>
<dbReference type="PANTHER" id="PTHR30337">
    <property type="entry name" value="COMPONENT OF ATP-DEPENDENT DSDNA EXONUCLEASE"/>
    <property type="match status" value="1"/>
</dbReference>
<keyword evidence="1" id="KW-0378">Hydrolase</keyword>
<dbReference type="KEGG" id="npy:NPRO_19790"/>
<gene>
    <name evidence="3" type="ORF">NPRO_19790</name>
</gene>
<dbReference type="EMBL" id="AP021858">
    <property type="protein sequence ID" value="BBO24384.1"/>
    <property type="molecule type" value="Genomic_DNA"/>
</dbReference>
<dbReference type="PIRSF" id="PIRSF033091">
    <property type="entry name" value="Pesterase_YhaO"/>
    <property type="match status" value="1"/>
</dbReference>
<organism evidence="3 4">
    <name type="scientific">Candidatus Nitrosymbiomonas proteolyticus</name>
    <dbReference type="NCBI Taxonomy" id="2608984"/>
    <lineage>
        <taxon>Bacteria</taxon>
        <taxon>Bacillati</taxon>
        <taxon>Armatimonadota</taxon>
        <taxon>Armatimonadota incertae sedis</taxon>
        <taxon>Candidatus Nitrosymbiomonas</taxon>
    </lineage>
</organism>
<dbReference type="Proteomes" id="UP000662873">
    <property type="component" value="Chromosome"/>
</dbReference>
<dbReference type="InterPro" id="IPR014576">
    <property type="entry name" value="Pesterase_YhaO"/>
</dbReference>
<name>A0A809SF05_9BACT</name>